<evidence type="ECO:0000313" key="1">
    <source>
        <dbReference type="EnsemblPlants" id="AET6Gv20838700.22"/>
    </source>
</evidence>
<reference evidence="2" key="2">
    <citation type="journal article" date="2017" name="Nat. Plants">
        <title>The Aegilops tauschii genome reveals multiple impacts of transposons.</title>
        <authorList>
            <person name="Zhao G."/>
            <person name="Zou C."/>
            <person name="Li K."/>
            <person name="Wang K."/>
            <person name="Li T."/>
            <person name="Gao L."/>
            <person name="Zhang X."/>
            <person name="Wang H."/>
            <person name="Yang Z."/>
            <person name="Liu X."/>
            <person name="Jiang W."/>
            <person name="Mao L."/>
            <person name="Kong X."/>
            <person name="Jiao Y."/>
            <person name="Jia J."/>
        </authorList>
    </citation>
    <scope>NUCLEOTIDE SEQUENCE [LARGE SCALE GENOMIC DNA]</scope>
    <source>
        <strain evidence="2">cv. AL8/78</strain>
    </source>
</reference>
<keyword evidence="2" id="KW-1185">Reference proteome</keyword>
<dbReference type="AlphaFoldDB" id="A0A453PSZ9"/>
<dbReference type="Proteomes" id="UP000015105">
    <property type="component" value="Chromosome 6D"/>
</dbReference>
<proteinExistence type="predicted"/>
<protein>
    <submittedName>
        <fullName evidence="1">Uncharacterized protein</fullName>
    </submittedName>
</protein>
<evidence type="ECO:0000313" key="2">
    <source>
        <dbReference type="Proteomes" id="UP000015105"/>
    </source>
</evidence>
<reference evidence="1" key="5">
    <citation type="journal article" date="2021" name="G3 (Bethesda)">
        <title>Aegilops tauschii genome assembly Aet v5.0 features greater sequence contiguity and improved annotation.</title>
        <authorList>
            <person name="Wang L."/>
            <person name="Zhu T."/>
            <person name="Rodriguez J.C."/>
            <person name="Deal K.R."/>
            <person name="Dubcovsky J."/>
            <person name="McGuire P.E."/>
            <person name="Lux T."/>
            <person name="Spannagl M."/>
            <person name="Mayer K.F.X."/>
            <person name="Baldrich P."/>
            <person name="Meyers B.C."/>
            <person name="Huo N."/>
            <person name="Gu Y.Q."/>
            <person name="Zhou H."/>
            <person name="Devos K.M."/>
            <person name="Bennetzen J.L."/>
            <person name="Unver T."/>
            <person name="Budak H."/>
            <person name="Gulick P.J."/>
            <person name="Galiba G."/>
            <person name="Kalapos B."/>
            <person name="Nelson D.R."/>
            <person name="Li P."/>
            <person name="You F.M."/>
            <person name="Luo M.C."/>
            <person name="Dvorak J."/>
        </authorList>
    </citation>
    <scope>NUCLEOTIDE SEQUENCE [LARGE SCALE GENOMIC DNA]</scope>
    <source>
        <strain evidence="1">cv. AL8/78</strain>
    </source>
</reference>
<dbReference type="EnsemblPlants" id="AET6Gv20838700.22">
    <property type="protein sequence ID" value="AET6Gv20838700.22"/>
    <property type="gene ID" value="AET6Gv20838700"/>
</dbReference>
<reference evidence="1" key="3">
    <citation type="journal article" date="2017" name="Nature">
        <title>Genome sequence of the progenitor of the wheat D genome Aegilops tauschii.</title>
        <authorList>
            <person name="Luo M.C."/>
            <person name="Gu Y.Q."/>
            <person name="Puiu D."/>
            <person name="Wang H."/>
            <person name="Twardziok S.O."/>
            <person name="Deal K.R."/>
            <person name="Huo N."/>
            <person name="Zhu T."/>
            <person name="Wang L."/>
            <person name="Wang Y."/>
            <person name="McGuire P.E."/>
            <person name="Liu S."/>
            <person name="Long H."/>
            <person name="Ramasamy R.K."/>
            <person name="Rodriguez J.C."/>
            <person name="Van S.L."/>
            <person name="Yuan L."/>
            <person name="Wang Z."/>
            <person name="Xia Z."/>
            <person name="Xiao L."/>
            <person name="Anderson O.D."/>
            <person name="Ouyang S."/>
            <person name="Liang Y."/>
            <person name="Zimin A.V."/>
            <person name="Pertea G."/>
            <person name="Qi P."/>
            <person name="Bennetzen J.L."/>
            <person name="Dai X."/>
            <person name="Dawson M.W."/>
            <person name="Muller H.G."/>
            <person name="Kugler K."/>
            <person name="Rivarola-Duarte L."/>
            <person name="Spannagl M."/>
            <person name="Mayer K.F.X."/>
            <person name="Lu F.H."/>
            <person name="Bevan M.W."/>
            <person name="Leroy P."/>
            <person name="Li P."/>
            <person name="You F.M."/>
            <person name="Sun Q."/>
            <person name="Liu Z."/>
            <person name="Lyons E."/>
            <person name="Wicker T."/>
            <person name="Salzberg S.L."/>
            <person name="Devos K.M."/>
            <person name="Dvorak J."/>
        </authorList>
    </citation>
    <scope>NUCLEOTIDE SEQUENCE [LARGE SCALE GENOMIC DNA]</scope>
    <source>
        <strain evidence="1">cv. AL8/78</strain>
    </source>
</reference>
<name>A0A453PSZ9_AEGTS</name>
<reference evidence="2" key="1">
    <citation type="journal article" date="2014" name="Science">
        <title>Ancient hybridizations among the ancestral genomes of bread wheat.</title>
        <authorList>
            <consortium name="International Wheat Genome Sequencing Consortium,"/>
            <person name="Marcussen T."/>
            <person name="Sandve S.R."/>
            <person name="Heier L."/>
            <person name="Spannagl M."/>
            <person name="Pfeifer M."/>
            <person name="Jakobsen K.S."/>
            <person name="Wulff B.B."/>
            <person name="Steuernagel B."/>
            <person name="Mayer K.F."/>
            <person name="Olsen O.A."/>
        </authorList>
    </citation>
    <scope>NUCLEOTIDE SEQUENCE [LARGE SCALE GENOMIC DNA]</scope>
    <source>
        <strain evidence="2">cv. AL8/78</strain>
    </source>
</reference>
<sequence length="62" mass="7132">MRDVINSAQEESASRFVQYVRVLSYHSVVNQLSRNCNYASWAHRAVPHVGIHVYMVQCFCSS</sequence>
<accession>A0A453PSZ9</accession>
<organism evidence="1 2">
    <name type="scientific">Aegilops tauschii subsp. strangulata</name>
    <name type="common">Goatgrass</name>
    <dbReference type="NCBI Taxonomy" id="200361"/>
    <lineage>
        <taxon>Eukaryota</taxon>
        <taxon>Viridiplantae</taxon>
        <taxon>Streptophyta</taxon>
        <taxon>Embryophyta</taxon>
        <taxon>Tracheophyta</taxon>
        <taxon>Spermatophyta</taxon>
        <taxon>Magnoliopsida</taxon>
        <taxon>Liliopsida</taxon>
        <taxon>Poales</taxon>
        <taxon>Poaceae</taxon>
        <taxon>BOP clade</taxon>
        <taxon>Pooideae</taxon>
        <taxon>Triticodae</taxon>
        <taxon>Triticeae</taxon>
        <taxon>Triticinae</taxon>
        <taxon>Aegilops</taxon>
    </lineage>
</organism>
<dbReference type="Gramene" id="AET6Gv20838700.22">
    <property type="protein sequence ID" value="AET6Gv20838700.22"/>
    <property type="gene ID" value="AET6Gv20838700"/>
</dbReference>
<reference evidence="1" key="4">
    <citation type="submission" date="2019-03" db="UniProtKB">
        <authorList>
            <consortium name="EnsemblPlants"/>
        </authorList>
    </citation>
    <scope>IDENTIFICATION</scope>
</reference>